<dbReference type="AlphaFoldDB" id="A0AAV7RZS9"/>
<evidence type="ECO:0000313" key="3">
    <source>
        <dbReference type="Proteomes" id="UP001066276"/>
    </source>
</evidence>
<dbReference type="EMBL" id="JANPWB010000009">
    <property type="protein sequence ID" value="KAJ1157247.1"/>
    <property type="molecule type" value="Genomic_DNA"/>
</dbReference>
<feature type="region of interest" description="Disordered" evidence="1">
    <location>
        <begin position="1"/>
        <end position="20"/>
    </location>
</feature>
<evidence type="ECO:0000256" key="1">
    <source>
        <dbReference type="SAM" id="MobiDB-lite"/>
    </source>
</evidence>
<dbReference type="Proteomes" id="UP001066276">
    <property type="component" value="Chromosome 5"/>
</dbReference>
<sequence length="102" mass="10729">MPRSRMRPSSRGGLQGRFPLPGPHLFYGPRARLLQLKAASVSAVLGRASSPPPVVTQRPLGPSSRAARVLYAAPDLGVQPRYRGPAIPGAPGACRVPPEGSR</sequence>
<organism evidence="2 3">
    <name type="scientific">Pleurodeles waltl</name>
    <name type="common">Iberian ribbed newt</name>
    <dbReference type="NCBI Taxonomy" id="8319"/>
    <lineage>
        <taxon>Eukaryota</taxon>
        <taxon>Metazoa</taxon>
        <taxon>Chordata</taxon>
        <taxon>Craniata</taxon>
        <taxon>Vertebrata</taxon>
        <taxon>Euteleostomi</taxon>
        <taxon>Amphibia</taxon>
        <taxon>Batrachia</taxon>
        <taxon>Caudata</taxon>
        <taxon>Salamandroidea</taxon>
        <taxon>Salamandridae</taxon>
        <taxon>Pleurodelinae</taxon>
        <taxon>Pleurodeles</taxon>
    </lineage>
</organism>
<keyword evidence="3" id="KW-1185">Reference proteome</keyword>
<name>A0AAV7RZS9_PLEWA</name>
<accession>A0AAV7RZS9</accession>
<comment type="caution">
    <text evidence="2">The sequence shown here is derived from an EMBL/GenBank/DDBJ whole genome shotgun (WGS) entry which is preliminary data.</text>
</comment>
<protein>
    <submittedName>
        <fullName evidence="2">Uncharacterized protein</fullName>
    </submittedName>
</protein>
<evidence type="ECO:0000313" key="2">
    <source>
        <dbReference type="EMBL" id="KAJ1157247.1"/>
    </source>
</evidence>
<gene>
    <name evidence="2" type="ORF">NDU88_009962</name>
</gene>
<proteinExistence type="predicted"/>
<feature type="region of interest" description="Disordered" evidence="1">
    <location>
        <begin position="82"/>
        <end position="102"/>
    </location>
</feature>
<reference evidence="2" key="1">
    <citation type="journal article" date="2022" name="bioRxiv">
        <title>Sequencing and chromosome-scale assembly of the giantPleurodeles waltlgenome.</title>
        <authorList>
            <person name="Brown T."/>
            <person name="Elewa A."/>
            <person name="Iarovenko S."/>
            <person name="Subramanian E."/>
            <person name="Araus A.J."/>
            <person name="Petzold A."/>
            <person name="Susuki M."/>
            <person name="Suzuki K.-i.T."/>
            <person name="Hayashi T."/>
            <person name="Toyoda A."/>
            <person name="Oliveira C."/>
            <person name="Osipova E."/>
            <person name="Leigh N.D."/>
            <person name="Simon A."/>
            <person name="Yun M.H."/>
        </authorList>
    </citation>
    <scope>NUCLEOTIDE SEQUENCE</scope>
    <source>
        <strain evidence="2">20211129_DDA</strain>
        <tissue evidence="2">Liver</tissue>
    </source>
</reference>